<sequence>MTSQIRSFGMSQMTIGSCSDFHSKVLGFITAATDAALHIENKVPDYTTAVETLASIVNRQRAFVATIDLKDTDKTRDNASGVISNVTNAYLTSTVEATSKAARLLSPQLSPYKGIRNHEYTKQTAEVKGMLALLDLPENKAAIAALGLTAEVEALRTANVAFEEAFLSKTTEMGGRMMQSDVKSADTVAAANTLYSEIIQTVNAYAIVQPSDAITTFITNINGLVGTYSRIAGSSNSGGTASGGDDKPVIPGGGGEDDRPVIE</sequence>
<keyword evidence="3" id="KW-1185">Reference proteome</keyword>
<proteinExistence type="predicted"/>
<dbReference type="PATRIC" id="fig|1203610.3.peg.4219"/>
<accession>A0A0F5IYA6</accession>
<dbReference type="Proteomes" id="UP000033035">
    <property type="component" value="Unassembled WGS sequence"/>
</dbReference>
<dbReference type="InterPro" id="IPR046228">
    <property type="entry name" value="DUF6261"/>
</dbReference>
<reference evidence="2 3" key="1">
    <citation type="submission" date="2013-04" db="EMBL/GenBank/DDBJ databases">
        <title>The Genome Sequence of Parabacteroides gordonii DSM 23371.</title>
        <authorList>
            <consortium name="The Broad Institute Genomics Platform"/>
            <person name="Earl A."/>
            <person name="Ward D."/>
            <person name="Feldgarden M."/>
            <person name="Gevers D."/>
            <person name="Martens E."/>
            <person name="Sakamoto M."/>
            <person name="Benno Y."/>
            <person name="Suzuki N."/>
            <person name="Matsunaga N."/>
            <person name="Koshihara K."/>
            <person name="Seki M."/>
            <person name="Komiya H."/>
            <person name="Walker B."/>
            <person name="Young S."/>
            <person name="Zeng Q."/>
            <person name="Gargeya S."/>
            <person name="Fitzgerald M."/>
            <person name="Haas B."/>
            <person name="Abouelleil A."/>
            <person name="Allen A.W."/>
            <person name="Alvarado L."/>
            <person name="Arachchi H.M."/>
            <person name="Berlin A.M."/>
            <person name="Chapman S.B."/>
            <person name="Gainer-Dewar J."/>
            <person name="Goldberg J."/>
            <person name="Griggs A."/>
            <person name="Gujja S."/>
            <person name="Hansen M."/>
            <person name="Howarth C."/>
            <person name="Imamovic A."/>
            <person name="Ireland A."/>
            <person name="Larimer J."/>
            <person name="McCowan C."/>
            <person name="Murphy C."/>
            <person name="Pearson M."/>
            <person name="Poon T.W."/>
            <person name="Priest M."/>
            <person name="Roberts A."/>
            <person name="Saif S."/>
            <person name="Shea T."/>
            <person name="Sisk P."/>
            <person name="Sykes S."/>
            <person name="Wortman J."/>
            <person name="Nusbaum C."/>
            <person name="Birren B."/>
        </authorList>
    </citation>
    <scope>NUCLEOTIDE SEQUENCE [LARGE SCALE GENOMIC DNA]</scope>
    <source>
        <strain evidence="2 3">MS-1</strain>
    </source>
</reference>
<evidence type="ECO:0000256" key="1">
    <source>
        <dbReference type="SAM" id="MobiDB-lite"/>
    </source>
</evidence>
<feature type="region of interest" description="Disordered" evidence="1">
    <location>
        <begin position="235"/>
        <end position="263"/>
    </location>
</feature>
<dbReference type="RefSeq" id="WP_028729331.1">
    <property type="nucleotide sequence ID" value="NZ_KE386763.1"/>
</dbReference>
<evidence type="ECO:0000313" key="3">
    <source>
        <dbReference type="Proteomes" id="UP000033035"/>
    </source>
</evidence>
<dbReference type="PROSITE" id="PS51257">
    <property type="entry name" value="PROKAR_LIPOPROTEIN"/>
    <property type="match status" value="1"/>
</dbReference>
<gene>
    <name evidence="2" type="ORF">HMPREF1536_04145</name>
</gene>
<organism evidence="2 3">
    <name type="scientific">Parabacteroides gordonii MS-1 = DSM 23371</name>
    <dbReference type="NCBI Taxonomy" id="1203610"/>
    <lineage>
        <taxon>Bacteria</taxon>
        <taxon>Pseudomonadati</taxon>
        <taxon>Bacteroidota</taxon>
        <taxon>Bacteroidia</taxon>
        <taxon>Bacteroidales</taxon>
        <taxon>Tannerellaceae</taxon>
        <taxon>Parabacteroides</taxon>
    </lineage>
</organism>
<comment type="caution">
    <text evidence="2">The sequence shown here is derived from an EMBL/GenBank/DDBJ whole genome shotgun (WGS) entry which is preliminary data.</text>
</comment>
<dbReference type="HOGENOM" id="CLU_1011383_0_0_10"/>
<dbReference type="EMBL" id="AQHW01000020">
    <property type="protein sequence ID" value="KKB50606.1"/>
    <property type="molecule type" value="Genomic_DNA"/>
</dbReference>
<dbReference type="Pfam" id="PF19775">
    <property type="entry name" value="DUF6261"/>
    <property type="match status" value="1"/>
</dbReference>
<dbReference type="AlphaFoldDB" id="A0A0F5IYA6"/>
<protein>
    <recommendedName>
        <fullName evidence="4">Cell surface protein</fullName>
    </recommendedName>
</protein>
<evidence type="ECO:0008006" key="4">
    <source>
        <dbReference type="Google" id="ProtNLM"/>
    </source>
</evidence>
<evidence type="ECO:0000313" key="2">
    <source>
        <dbReference type="EMBL" id="KKB50606.1"/>
    </source>
</evidence>
<dbReference type="STRING" id="1203610.HMPREF1536_04145"/>
<name>A0A0F5IYA6_9BACT</name>